<organism evidence="1 2">
    <name type="scientific">Pistacia atlantica</name>
    <dbReference type="NCBI Taxonomy" id="434234"/>
    <lineage>
        <taxon>Eukaryota</taxon>
        <taxon>Viridiplantae</taxon>
        <taxon>Streptophyta</taxon>
        <taxon>Embryophyta</taxon>
        <taxon>Tracheophyta</taxon>
        <taxon>Spermatophyta</taxon>
        <taxon>Magnoliopsida</taxon>
        <taxon>eudicotyledons</taxon>
        <taxon>Gunneridae</taxon>
        <taxon>Pentapetalae</taxon>
        <taxon>rosids</taxon>
        <taxon>malvids</taxon>
        <taxon>Sapindales</taxon>
        <taxon>Anacardiaceae</taxon>
        <taxon>Pistacia</taxon>
    </lineage>
</organism>
<evidence type="ECO:0000313" key="1">
    <source>
        <dbReference type="EMBL" id="KAJ0075851.1"/>
    </source>
</evidence>
<accession>A0ACC0ZS00</accession>
<keyword evidence="2" id="KW-1185">Reference proteome</keyword>
<dbReference type="EMBL" id="CM047910">
    <property type="protein sequence ID" value="KAJ0075851.1"/>
    <property type="molecule type" value="Genomic_DNA"/>
</dbReference>
<evidence type="ECO:0000313" key="2">
    <source>
        <dbReference type="Proteomes" id="UP001164250"/>
    </source>
</evidence>
<dbReference type="Proteomes" id="UP001164250">
    <property type="component" value="Chromosome 15"/>
</dbReference>
<gene>
    <name evidence="1" type="ORF">Patl1_33318</name>
</gene>
<proteinExistence type="predicted"/>
<protein>
    <submittedName>
        <fullName evidence="1">Uncharacterized protein</fullName>
    </submittedName>
</protein>
<sequence>MSVSDLHREERWAERTTIWSVQDTHADDADVRELSVKPLLHIIEEIFQPASPSVPGFGQGTQVQLNVLEDDSAFQFDLNVMLHLLSSTINQISSKISSGGDEHETTMGILEILGSYKWDAKVVLALVAFAFNFGDFLVMAQPYSSNPLLKSVPLLKELPKTQERVDTFKPKIVELSNLIKAALNMTKCIVECIEFESLNAIYGEDIVSAVYWTIRCIVGCASQILGLTGMGRGYANPLSQAFSPYVSFIYLVSPNNQNFLLGCLRKISSIAETKFAQRVSSKHIYLKKRLNEIKERERSKEASEKFEKLMKEVHTDNLQVMKGLIYAKEDQLPLLKGDTEKRDSIEVLRSKNVLLLISDMKITDGELFILKKMYRESNNDPTKERSQYEVVWIPVVDRSTPWTHAKQDQFENCQLRMPWYSVYHPLMIDSTVITYIKKVWNFKENPILVVIDPEGKVINNNALHIIWIWGSLAFPFTSSKEAELWEHETWTFEFLAGFIDAAIPIWRAEDNYMCLYGGGDMDWIKKFTTTAQRVAEATRIKLQILYVGKSKPGEQIRENISIITVEKLSYSLQDLTLVWVFWERLKSMKQSRMQLKCAVQNDPVLQEINTILSFDEKDKGWALFCKGSDMAMARSEIILQCLTNFDSWRKYMNDQDFVIALNHYNRKFSLTQLIESQQSDNMDVLRALIYDKEDKLSLLKGYTKTRVSIEVLKSKTVLLLISDEEFENEKLFMLKKMYIESRQDPAKEESQYEVLWIPVVDRSTEWNETRQQRFENHQSNMTWYSVSHPLLIDPGVIIYIQEVRHFNKEPILVVLNPQGKLVNDNALHMLSIWGMHGFPFSMAKEAELWKQQNWRIKLLADSINEDNPNWIAEENYVCLYGGGNIDWIKKFIAKAQAVAEAAHIELQILYVGKSNPGDQIQGNISTITEEKLSRSLQDLPWVSFFWNQLKSMHQSRMHLGGTKENDPLMQEINTILSFDDKDEGWAAFCRGSDMAIAKREDILQCLSDFFLWRTYMNEKEFVTTLKHYHRKLLLVQLMGSPLKDSMDFLSALIPANKDHEPLRKADAKETASIEVLKNKTLLFLISDAEFVDEELLFMLKKMYEESRQFEMVWIPVVDRSNPWTPAQENQFLINRWKMSWYSVYHHSAIDLAVIMCIEQEWNFKKKPILVVLDPQGKLVNDNALHMLWIWGSLAFPFTSAREAELWKQQTWGIKLLADSINEAIPNWITEENYICLYGGGNIGWIKQFTAKAQAVSEAAHVKLQILYVGKSNPSEQIHGNISRITEEKLSHSLQDLPLVRFFWERLKIIFHSGMKLGFTLENDPIMQDINTILSFDNSDEGWAVFCRGSAMAMANGEIILQCLSDFDLWRTYMNDMDFVTALNHYRLVLLMELPHTDNLEILGALIYAKEVHLPLLKGDTKERASIEVLKSKTLLLLISDLEFANEELLMLEQSYKGSLQDPTKQYEIVWIPVVDRSSQWNKQGQFENHQSRMPWYSVYHPLMIKPGVLMYIEQVWKFKKKPIFVVLEPEGKVVNNNALHMLRIWGSLAFPFTSTREAELWTQEILRIELLADSIDATIPIWIQEENYICLYGGENMDWIREFTAIAHKVAEAASIPLQILYVGKSNSDEEQVCENIDTITVEKLSHSLQEYQQVWFFWQRLESMWHSKTQLGCTVENDPILQEINSLLSFDKNHEGWAVFCRGTAMAKAKGETILQCLKDFDSWKTHMEDKDFVTALNHHLNQLQKPTSMGETEHN</sequence>
<reference evidence="2" key="1">
    <citation type="journal article" date="2023" name="G3 (Bethesda)">
        <title>Genome assembly and association tests identify interacting loci associated with vigor, precocity, and sex in interspecific pistachio rootstocks.</title>
        <authorList>
            <person name="Palmer W."/>
            <person name="Jacygrad E."/>
            <person name="Sagayaradj S."/>
            <person name="Cavanaugh K."/>
            <person name="Han R."/>
            <person name="Bertier L."/>
            <person name="Beede B."/>
            <person name="Kafkas S."/>
            <person name="Golino D."/>
            <person name="Preece J."/>
            <person name="Michelmore R."/>
        </authorList>
    </citation>
    <scope>NUCLEOTIDE SEQUENCE [LARGE SCALE GENOMIC DNA]</scope>
</reference>
<comment type="caution">
    <text evidence="1">The sequence shown here is derived from an EMBL/GenBank/DDBJ whole genome shotgun (WGS) entry which is preliminary data.</text>
</comment>
<name>A0ACC0ZS00_9ROSI</name>